<reference evidence="8" key="2">
    <citation type="journal article" date="2018" name="Nat. Commun.">
        <title>Extreme sensitivity to ultraviolet light in the fungal pathogen causing white-nose syndrome of bats.</title>
        <authorList>
            <person name="Palmer J.M."/>
            <person name="Drees K.P."/>
            <person name="Foster J.T."/>
            <person name="Lindner D.L."/>
        </authorList>
    </citation>
    <scope>NUCLEOTIDE SEQUENCE [LARGE SCALE GENOMIC DNA]</scope>
    <source>
        <strain evidence="8">UAMH 10579</strain>
    </source>
</reference>
<sequence length="1020" mass="113002">MEPPIPRSLKDVEELVTELYQPGDPKRIAHIQEALHTLQRSADGWQLANSLLQSSDEKVQFFGALTFTVKLNTDSASLSATDAEAVLNQLLTWLIVYLRRGSGPLALRKLCSTLVVYFLHFSASWTLCVKHVILCLFADEAVGIERLQDAPDTSQLVSRLSQEKLSAALWFSTTLAEEVEKVDGNNIKHHQFHDRMKQNSQDVVALMAPGLANAHEGANLPAKLRQDSMKCFQTWVLFSHRAYVDAGITLDPLKSLTKQAIACLPQEDMCEVTIELFADVLGNYSKFLTDEDFTLLFSLFNSSWSEEHYKQLIQGDYSFESLQYGHFIIALGDARIDELAKANDPASQRFLEALEGLLSAEGYVVAEDQIFVPALEFWSTFVEVMIDSLYSDEDVTVSILGPPASGATGSNETQHPKENSSEKKNEWFSTARVNVMRAIERCWRKIQYPPAEESFDDWPSSDKTGFNDARMEVIDFLQASYTLIGVSLFSMFADMVLRSLQNEAWYELEASLFCLGGLADCISEDETTDFILEKVISSALFTTLADPTCSAPTRTRQATLALIGKYDEFFKTHTQYLPETLTFLFKSLSTTALAPTASKSIQSLCSSCRQALTSELGVFVQQYTDLTLAHSVDVIVKERIAGAIGAVIQALPEEHLKQEPLLGLLKTVEIDFQKSLQLRAAGFVDEAEARGIETLRCIGSIAKGLQAPTDIPLELSEGSPTDIDNFWVTGPGSATNSHLRTIMESLLAAFPQSGEILESVCNIFRAGFTERAPSPFILPSEAIVDFLTKLGPSTPRLVVIISTACSFVSVQGTKTTGKVNAELHRLCTWVLSLLQALNDPSNDPEIAQAGIDFLYRLLPSHVRILIEQPPAAQEFLFLFALKALRGRDPLPKFASADFWSSFLSLANLDEDLQRSIDTALEHLGPMIADALVYNISGNAARSELDKVCDPLKKLVSRHRSSKAWLENALSGSNFASDRVSDGEKRAFLQKIMNLRGARQSNQVVKNMWLECRGSNFAYTS</sequence>
<accession>A0A1B8GHZ4</accession>
<evidence type="ECO:0000256" key="4">
    <source>
        <dbReference type="ARBA" id="ARBA00022927"/>
    </source>
</evidence>
<evidence type="ECO:0008006" key="9">
    <source>
        <dbReference type="Google" id="ProtNLM"/>
    </source>
</evidence>
<keyword evidence="5" id="KW-0539">Nucleus</keyword>
<dbReference type="GeneID" id="28838594"/>
<dbReference type="InterPro" id="IPR051345">
    <property type="entry name" value="Importin_beta-like_NTR"/>
</dbReference>
<reference evidence="7 8" key="1">
    <citation type="submission" date="2016-03" db="EMBL/GenBank/DDBJ databases">
        <title>Comparative genomics of Pseudogymnoascus destructans, the fungus causing white-nose syndrome of bats.</title>
        <authorList>
            <person name="Palmer J.M."/>
            <person name="Drees K.P."/>
            <person name="Foster J.T."/>
            <person name="Lindner D.L."/>
        </authorList>
    </citation>
    <scope>NUCLEOTIDE SEQUENCE [LARGE SCALE GENOMIC DNA]</scope>
    <source>
        <strain evidence="7 8">UAMH 10579</strain>
    </source>
</reference>
<dbReference type="InterPro" id="IPR011989">
    <property type="entry name" value="ARM-like"/>
</dbReference>
<comment type="subcellular location">
    <subcellularLocation>
        <location evidence="1">Nucleus</location>
    </subcellularLocation>
</comment>
<evidence type="ECO:0000313" key="7">
    <source>
        <dbReference type="EMBL" id="OBT95434.1"/>
    </source>
</evidence>
<dbReference type="STRING" id="342668.A0A1B8GHZ4"/>
<evidence type="ECO:0000256" key="2">
    <source>
        <dbReference type="ARBA" id="ARBA00007991"/>
    </source>
</evidence>
<organism evidence="7 8">
    <name type="scientific">Pseudogymnoascus verrucosus</name>
    <dbReference type="NCBI Taxonomy" id="342668"/>
    <lineage>
        <taxon>Eukaryota</taxon>
        <taxon>Fungi</taxon>
        <taxon>Dikarya</taxon>
        <taxon>Ascomycota</taxon>
        <taxon>Pezizomycotina</taxon>
        <taxon>Leotiomycetes</taxon>
        <taxon>Thelebolales</taxon>
        <taxon>Thelebolaceae</taxon>
        <taxon>Pseudogymnoascus</taxon>
    </lineage>
</organism>
<keyword evidence="3" id="KW-0813">Transport</keyword>
<proteinExistence type="inferred from homology"/>
<dbReference type="GO" id="GO:0006606">
    <property type="term" value="P:protein import into nucleus"/>
    <property type="evidence" value="ECO:0007669"/>
    <property type="project" value="TreeGrafter"/>
</dbReference>
<keyword evidence="8" id="KW-1185">Reference proteome</keyword>
<evidence type="ECO:0000256" key="3">
    <source>
        <dbReference type="ARBA" id="ARBA00022448"/>
    </source>
</evidence>
<dbReference type="InterPro" id="IPR057942">
    <property type="entry name" value="TPR_TNPO3_IPO13_3rd"/>
</dbReference>
<evidence type="ECO:0000313" key="8">
    <source>
        <dbReference type="Proteomes" id="UP000091956"/>
    </source>
</evidence>
<feature type="region of interest" description="Disordered" evidence="6">
    <location>
        <begin position="401"/>
        <end position="423"/>
    </location>
</feature>
<dbReference type="EMBL" id="KV460235">
    <property type="protein sequence ID" value="OBT95434.1"/>
    <property type="molecule type" value="Genomic_DNA"/>
</dbReference>
<keyword evidence="4" id="KW-0653">Protein transport</keyword>
<dbReference type="GO" id="GO:0005634">
    <property type="term" value="C:nucleus"/>
    <property type="evidence" value="ECO:0007669"/>
    <property type="project" value="UniProtKB-SubCell"/>
</dbReference>
<dbReference type="AlphaFoldDB" id="A0A1B8GHZ4"/>
<evidence type="ECO:0000256" key="6">
    <source>
        <dbReference type="SAM" id="MobiDB-lite"/>
    </source>
</evidence>
<feature type="compositionally biased region" description="Basic and acidic residues" evidence="6">
    <location>
        <begin position="414"/>
        <end position="423"/>
    </location>
</feature>
<dbReference type="OrthoDB" id="2016913at2759"/>
<dbReference type="Proteomes" id="UP000091956">
    <property type="component" value="Unassembled WGS sequence"/>
</dbReference>
<protein>
    <recommendedName>
        <fullName evidence="9">Importin N-terminal domain-containing protein</fullName>
    </recommendedName>
</protein>
<dbReference type="GO" id="GO:0005737">
    <property type="term" value="C:cytoplasm"/>
    <property type="evidence" value="ECO:0007669"/>
    <property type="project" value="TreeGrafter"/>
</dbReference>
<name>A0A1B8GHZ4_9PEZI</name>
<dbReference type="SUPFAM" id="SSF48371">
    <property type="entry name" value="ARM repeat"/>
    <property type="match status" value="1"/>
</dbReference>
<evidence type="ECO:0000256" key="1">
    <source>
        <dbReference type="ARBA" id="ARBA00004123"/>
    </source>
</evidence>
<comment type="similarity">
    <text evidence="2">Belongs to the importin beta family.</text>
</comment>
<gene>
    <name evidence="7" type="ORF">VE01_05208</name>
</gene>
<dbReference type="Gene3D" id="1.25.10.10">
    <property type="entry name" value="Leucine-rich Repeat Variant"/>
    <property type="match status" value="1"/>
</dbReference>
<evidence type="ECO:0000256" key="5">
    <source>
        <dbReference type="ARBA" id="ARBA00023242"/>
    </source>
</evidence>
<dbReference type="Pfam" id="PF24140">
    <property type="entry name" value="TPR_TNPO3_IPO13_3rd"/>
    <property type="match status" value="1"/>
</dbReference>
<dbReference type="InterPro" id="IPR016024">
    <property type="entry name" value="ARM-type_fold"/>
</dbReference>
<dbReference type="PANTHER" id="PTHR12363:SF33">
    <property type="entry name" value="IMPORTIN-13"/>
    <property type="match status" value="1"/>
</dbReference>
<dbReference type="RefSeq" id="XP_018129167.1">
    <property type="nucleotide sequence ID" value="XM_018274673.2"/>
</dbReference>
<dbReference type="PANTHER" id="PTHR12363">
    <property type="entry name" value="TRANSPORTIN 3 AND IMPORTIN 13"/>
    <property type="match status" value="1"/>
</dbReference>